<keyword evidence="2" id="KW-1185">Reference proteome</keyword>
<organism evidence="1 2">
    <name type="scientific">candidate division MSBL1 archaeon SCGC-AAA261F19</name>
    <dbReference type="NCBI Taxonomy" id="1698275"/>
    <lineage>
        <taxon>Archaea</taxon>
        <taxon>Methanobacteriati</taxon>
        <taxon>Methanobacteriota</taxon>
        <taxon>candidate division MSBL1</taxon>
    </lineage>
</organism>
<sequence>MEKKGTISEAGVLYIPRPVRREIGRKVTLIDAPNVVLVFSQRSPLKRILRSLNVLKEDLQLRQSEEELEDGQ</sequence>
<comment type="caution">
    <text evidence="1">The sequence shown here is derived from an EMBL/GenBank/DDBJ whole genome shotgun (WGS) entry which is preliminary data.</text>
</comment>
<dbReference type="AlphaFoldDB" id="A0A133V9J0"/>
<dbReference type="Proteomes" id="UP000070565">
    <property type="component" value="Unassembled WGS sequence"/>
</dbReference>
<evidence type="ECO:0000313" key="1">
    <source>
        <dbReference type="EMBL" id="KXB03094.1"/>
    </source>
</evidence>
<dbReference type="EMBL" id="LHXZ01000032">
    <property type="protein sequence ID" value="KXB03094.1"/>
    <property type="molecule type" value="Genomic_DNA"/>
</dbReference>
<proteinExistence type="predicted"/>
<name>A0A133V9J0_9EURY</name>
<evidence type="ECO:0000313" key="2">
    <source>
        <dbReference type="Proteomes" id="UP000070565"/>
    </source>
</evidence>
<protein>
    <submittedName>
        <fullName evidence="1">Uncharacterized protein</fullName>
    </submittedName>
</protein>
<reference evidence="1 2" key="1">
    <citation type="journal article" date="2016" name="Sci. Rep.">
        <title>Metabolic traits of an uncultured archaeal lineage -MSBL1- from brine pools of the Red Sea.</title>
        <authorList>
            <person name="Mwirichia R."/>
            <person name="Alam I."/>
            <person name="Rashid M."/>
            <person name="Vinu M."/>
            <person name="Ba-Alawi W."/>
            <person name="Anthony Kamau A."/>
            <person name="Kamanda Ngugi D."/>
            <person name="Goker M."/>
            <person name="Klenk H.P."/>
            <person name="Bajic V."/>
            <person name="Stingl U."/>
        </authorList>
    </citation>
    <scope>NUCLEOTIDE SEQUENCE [LARGE SCALE GENOMIC DNA]</scope>
    <source>
        <strain evidence="1">SCGC-AAA261F19</strain>
    </source>
</reference>
<accession>A0A133V9J0</accession>
<gene>
    <name evidence="1" type="ORF">AKJ45_02570</name>
</gene>